<feature type="region of interest" description="Disordered" evidence="1">
    <location>
        <begin position="629"/>
        <end position="651"/>
    </location>
</feature>
<name>A0A8H5FRI0_9AGAR</name>
<dbReference type="InterPro" id="IPR000719">
    <property type="entry name" value="Prot_kinase_dom"/>
</dbReference>
<dbReference type="SUPFAM" id="SSF56112">
    <property type="entry name" value="Protein kinase-like (PK-like)"/>
    <property type="match status" value="1"/>
</dbReference>
<dbReference type="Proteomes" id="UP000559027">
    <property type="component" value="Unassembled WGS sequence"/>
</dbReference>
<dbReference type="InterPro" id="IPR011009">
    <property type="entry name" value="Kinase-like_dom_sf"/>
</dbReference>
<reference evidence="3 4" key="1">
    <citation type="journal article" date="2020" name="ISME J.">
        <title>Uncovering the hidden diversity of litter-decomposition mechanisms in mushroom-forming fungi.</title>
        <authorList>
            <person name="Floudas D."/>
            <person name="Bentzer J."/>
            <person name="Ahren D."/>
            <person name="Johansson T."/>
            <person name="Persson P."/>
            <person name="Tunlid A."/>
        </authorList>
    </citation>
    <scope>NUCLEOTIDE SEQUENCE [LARGE SCALE GENOMIC DNA]</scope>
    <source>
        <strain evidence="3 4">CBS 146.42</strain>
    </source>
</reference>
<dbReference type="InterPro" id="IPR051681">
    <property type="entry name" value="Ser/Thr_Kinases-Pseudokinases"/>
</dbReference>
<protein>
    <recommendedName>
        <fullName evidence="2">Protein kinase domain-containing protein</fullName>
    </recommendedName>
</protein>
<dbReference type="OrthoDB" id="1668230at2759"/>
<dbReference type="EMBL" id="JAACJO010000031">
    <property type="protein sequence ID" value="KAF5346484.1"/>
    <property type="molecule type" value="Genomic_DNA"/>
</dbReference>
<gene>
    <name evidence="3" type="ORF">D9756_010092</name>
</gene>
<dbReference type="GO" id="GO:0007166">
    <property type="term" value="P:cell surface receptor signaling pathway"/>
    <property type="evidence" value="ECO:0007669"/>
    <property type="project" value="InterPro"/>
</dbReference>
<dbReference type="PANTHER" id="PTHR44329:SF140">
    <property type="entry name" value="INACTIVE PROTEIN TYROSINE KINASE PTKL"/>
    <property type="match status" value="1"/>
</dbReference>
<dbReference type="InterPro" id="IPR036537">
    <property type="entry name" value="Adaptor_Cbl_N_dom_sf"/>
</dbReference>
<feature type="region of interest" description="Disordered" evidence="1">
    <location>
        <begin position="1"/>
        <end position="94"/>
    </location>
</feature>
<sequence length="651" mass="73131">MYQGSLPEQSLLSQGSKSPRPNALQRLFSPRLNLKQLPPEDNTLSPTDAVTPSSASSSSLLPSIRRIDTATQATSVVHKESKGAPSETPTVSSTDVSVGLWPEFVNHKRRKFESTKAYVFDTINKFGRVSLEVLDGVLPYGLDGVTKLLLNVWDAVEKVKSNEEECLTLVRRCATIVAALYEDMNRELDDSVRDQIDRPRERLEKAFNKIISVALKLHDYKWYNRLGSHDDILQEIDECHQALDDCLQTFSTSILLRILNSIKQLQTPLNPHVPLPNDDTLSTNSSSSSFLDIAGFGVSQSTNDINPSNLSAQQLTDMILRLQEEQKRRDRRRDTEILRHRAEKVRRSKTWPLPGTDLVTPTSNETEGFLVKDSSEVPLSDILLLHVVGQGSLSTVYKAVWKEKTVAVKIYASGSSSKTKITSKIKDVVRNELKIWKELVHSNILPFQNRGTAPGGSEGVQVEFALSPFLPHGNVSSYLRQTRWNYHGIPSHPKDLDKRRMLLDTAMVSDFKYSKDLKDTSDPRSEVNYGLRWQAPEVLRGRSDLRESVDIYAYGIFCTEVLNFGEVPWPDWDDEDIRRCVLDEGGRPDFSHEFAEELGVRPLIEQCWAAFPDTRPRFKSIVQALIEASDKGPTTSSDPSDPGSGSLLMKP</sequence>
<organism evidence="3 4">
    <name type="scientific">Leucocoprinus leucothites</name>
    <dbReference type="NCBI Taxonomy" id="201217"/>
    <lineage>
        <taxon>Eukaryota</taxon>
        <taxon>Fungi</taxon>
        <taxon>Dikarya</taxon>
        <taxon>Basidiomycota</taxon>
        <taxon>Agaricomycotina</taxon>
        <taxon>Agaricomycetes</taxon>
        <taxon>Agaricomycetidae</taxon>
        <taxon>Agaricales</taxon>
        <taxon>Agaricineae</taxon>
        <taxon>Agaricaceae</taxon>
        <taxon>Leucocoprinus</taxon>
    </lineage>
</organism>
<feature type="compositionally biased region" description="Low complexity" evidence="1">
    <location>
        <begin position="631"/>
        <end position="651"/>
    </location>
</feature>
<keyword evidence="4" id="KW-1185">Reference proteome</keyword>
<dbReference type="Gene3D" id="1.20.930.20">
    <property type="entry name" value="Adaptor protein Cbl, N-terminal domain"/>
    <property type="match status" value="1"/>
</dbReference>
<feature type="compositionally biased region" description="Low complexity" evidence="1">
    <location>
        <begin position="45"/>
        <end position="64"/>
    </location>
</feature>
<feature type="compositionally biased region" description="Polar residues" evidence="1">
    <location>
        <begin position="1"/>
        <end position="19"/>
    </location>
</feature>
<feature type="domain" description="Protein kinase" evidence="2">
    <location>
        <begin position="382"/>
        <end position="626"/>
    </location>
</feature>
<dbReference type="GO" id="GO:0005524">
    <property type="term" value="F:ATP binding"/>
    <property type="evidence" value="ECO:0007669"/>
    <property type="project" value="InterPro"/>
</dbReference>
<dbReference type="InterPro" id="IPR059179">
    <property type="entry name" value="MLKL-like_MCAfunc"/>
</dbReference>
<comment type="caution">
    <text evidence="3">The sequence shown here is derived from an EMBL/GenBank/DDBJ whole genome shotgun (WGS) entry which is preliminary data.</text>
</comment>
<evidence type="ECO:0000313" key="4">
    <source>
        <dbReference type="Proteomes" id="UP000559027"/>
    </source>
</evidence>
<dbReference type="PROSITE" id="PS50011">
    <property type="entry name" value="PROTEIN_KINASE_DOM"/>
    <property type="match status" value="1"/>
</dbReference>
<proteinExistence type="predicted"/>
<evidence type="ECO:0000313" key="3">
    <source>
        <dbReference type="EMBL" id="KAF5346484.1"/>
    </source>
</evidence>
<dbReference type="Gene3D" id="3.30.200.20">
    <property type="entry name" value="Phosphorylase Kinase, domain 1"/>
    <property type="match status" value="1"/>
</dbReference>
<accession>A0A8H5FRI0</accession>
<dbReference type="Gene3D" id="1.10.510.10">
    <property type="entry name" value="Transferase(Phosphotransferase) domain 1"/>
    <property type="match status" value="1"/>
</dbReference>
<dbReference type="CDD" id="cd21037">
    <property type="entry name" value="MLKL_NTD"/>
    <property type="match status" value="1"/>
</dbReference>
<dbReference type="GO" id="GO:0004674">
    <property type="term" value="F:protein serine/threonine kinase activity"/>
    <property type="evidence" value="ECO:0007669"/>
    <property type="project" value="TreeGrafter"/>
</dbReference>
<dbReference type="PANTHER" id="PTHR44329">
    <property type="entry name" value="SERINE/THREONINE-PROTEIN KINASE TNNI3K-RELATED"/>
    <property type="match status" value="1"/>
</dbReference>
<dbReference type="AlphaFoldDB" id="A0A8H5FRI0"/>
<evidence type="ECO:0000256" key="1">
    <source>
        <dbReference type="SAM" id="MobiDB-lite"/>
    </source>
</evidence>
<dbReference type="Pfam" id="PF07714">
    <property type="entry name" value="PK_Tyr_Ser-Thr"/>
    <property type="match status" value="1"/>
</dbReference>
<dbReference type="InterPro" id="IPR001245">
    <property type="entry name" value="Ser-Thr/Tyr_kinase_cat_dom"/>
</dbReference>
<evidence type="ECO:0000259" key="2">
    <source>
        <dbReference type="PROSITE" id="PS50011"/>
    </source>
</evidence>